<dbReference type="PANTHER" id="PTHR33202:SF7">
    <property type="entry name" value="FERRIC UPTAKE REGULATION PROTEIN"/>
    <property type="match status" value="1"/>
</dbReference>
<dbReference type="GO" id="GO:0045892">
    <property type="term" value="P:negative regulation of DNA-templated transcription"/>
    <property type="evidence" value="ECO:0007669"/>
    <property type="project" value="TreeGrafter"/>
</dbReference>
<proteinExistence type="inferred from homology"/>
<keyword evidence="8" id="KW-0408">Iron</keyword>
<name>A0A6C7E6V8_ILUCY</name>
<keyword evidence="7" id="KW-0479">Metal-binding</keyword>
<keyword evidence="3 7" id="KW-0862">Zinc</keyword>
<organism evidence="9 10">
    <name type="scientific">Ilumatobacter coccineus (strain NBRC 103263 / KCTC 29153 / YM16-304)</name>
    <dbReference type="NCBI Taxonomy" id="1313172"/>
    <lineage>
        <taxon>Bacteria</taxon>
        <taxon>Bacillati</taxon>
        <taxon>Actinomycetota</taxon>
        <taxon>Acidimicrobiia</taxon>
        <taxon>Acidimicrobiales</taxon>
        <taxon>Ilumatobacteraceae</taxon>
        <taxon>Ilumatobacter</taxon>
    </lineage>
</organism>
<evidence type="ECO:0000256" key="4">
    <source>
        <dbReference type="ARBA" id="ARBA00023015"/>
    </source>
</evidence>
<keyword evidence="4" id="KW-0805">Transcription regulation</keyword>
<keyword evidence="5" id="KW-0238">DNA-binding</keyword>
<evidence type="ECO:0000256" key="8">
    <source>
        <dbReference type="PIRSR" id="PIRSR602481-2"/>
    </source>
</evidence>
<evidence type="ECO:0000256" key="1">
    <source>
        <dbReference type="ARBA" id="ARBA00007957"/>
    </source>
</evidence>
<feature type="binding site" evidence="7">
    <location>
        <position position="145"/>
    </location>
    <ligand>
        <name>Zn(2+)</name>
        <dbReference type="ChEBI" id="CHEBI:29105"/>
    </ligand>
</feature>
<comment type="cofactor">
    <cofactor evidence="8">
        <name>Mn(2+)</name>
        <dbReference type="ChEBI" id="CHEBI:29035"/>
    </cofactor>
    <cofactor evidence="8">
        <name>Fe(2+)</name>
        <dbReference type="ChEBI" id="CHEBI:29033"/>
    </cofactor>
    <text evidence="8">Binds 1 Mn(2+) or Fe(2+) ion per subunit.</text>
</comment>
<feature type="binding site" evidence="8">
    <location>
        <position position="91"/>
    </location>
    <ligand>
        <name>Fe cation</name>
        <dbReference type="ChEBI" id="CHEBI:24875"/>
    </ligand>
</feature>
<feature type="binding site" evidence="7">
    <location>
        <position position="100"/>
    </location>
    <ligand>
        <name>Zn(2+)</name>
        <dbReference type="ChEBI" id="CHEBI:29105"/>
    </ligand>
</feature>
<feature type="binding site" evidence="8">
    <location>
        <position position="134"/>
    </location>
    <ligand>
        <name>Fe cation</name>
        <dbReference type="ChEBI" id="CHEBI:24875"/>
    </ligand>
</feature>
<comment type="similarity">
    <text evidence="1">Belongs to the Fur family.</text>
</comment>
<dbReference type="InterPro" id="IPR002481">
    <property type="entry name" value="FUR"/>
</dbReference>
<reference evidence="9 10" key="1">
    <citation type="journal article" date="2013" name="Int. J. Syst. Evol. Microbiol.">
        <title>Ilumatobacter nonamiense sp. nov. and Ilumatobacter coccineum sp. nov., isolated from seashore sand.</title>
        <authorList>
            <person name="Matsumoto A."/>
            <person name="Kasai H."/>
            <person name="Matsuo Y."/>
            <person name="Shizuri Y."/>
            <person name="Ichikawa N."/>
            <person name="Fujita N."/>
            <person name="Omura S."/>
            <person name="Takahashi Y."/>
        </authorList>
    </citation>
    <scope>NUCLEOTIDE SEQUENCE [LARGE SCALE GENOMIC DNA]</scope>
    <source>
        <strain evidence="10">NBRC 103263 / KCTC 29153 / YM16-304</strain>
    </source>
</reference>
<protein>
    <submittedName>
        <fullName evidence="9">Putative Fur family transcriptional regulator</fullName>
    </submittedName>
</protein>
<dbReference type="EMBL" id="AP012057">
    <property type="protein sequence ID" value="BAN02497.1"/>
    <property type="molecule type" value="Genomic_DNA"/>
</dbReference>
<gene>
    <name evidence="9" type="ORF">YM304_21830</name>
</gene>
<evidence type="ECO:0000313" key="10">
    <source>
        <dbReference type="Proteomes" id="UP000011863"/>
    </source>
</evidence>
<evidence type="ECO:0000256" key="2">
    <source>
        <dbReference type="ARBA" id="ARBA00022491"/>
    </source>
</evidence>
<dbReference type="Gene3D" id="1.10.10.10">
    <property type="entry name" value="Winged helix-like DNA-binding domain superfamily/Winged helix DNA-binding domain"/>
    <property type="match status" value="1"/>
</dbReference>
<comment type="cofactor">
    <cofactor evidence="7">
        <name>Zn(2+)</name>
        <dbReference type="ChEBI" id="CHEBI:29105"/>
    </cofactor>
    <text evidence="7">Binds 1 zinc ion per subunit.</text>
</comment>
<keyword evidence="10" id="KW-1185">Reference proteome</keyword>
<dbReference type="InterPro" id="IPR036388">
    <property type="entry name" value="WH-like_DNA-bd_sf"/>
</dbReference>
<accession>A0A6C7E6V8</accession>
<keyword evidence="6" id="KW-0804">Transcription</keyword>
<dbReference type="SUPFAM" id="SSF46785">
    <property type="entry name" value="Winged helix' DNA-binding domain"/>
    <property type="match status" value="1"/>
</dbReference>
<dbReference type="Proteomes" id="UP000011863">
    <property type="component" value="Chromosome"/>
</dbReference>
<evidence type="ECO:0000256" key="5">
    <source>
        <dbReference type="ARBA" id="ARBA00023125"/>
    </source>
</evidence>
<dbReference type="CDD" id="cd07153">
    <property type="entry name" value="Fur_like"/>
    <property type="match status" value="1"/>
</dbReference>
<dbReference type="PANTHER" id="PTHR33202">
    <property type="entry name" value="ZINC UPTAKE REGULATION PROTEIN"/>
    <property type="match status" value="1"/>
</dbReference>
<dbReference type="OrthoDB" id="8659436at2"/>
<dbReference type="GO" id="GO:0008270">
    <property type="term" value="F:zinc ion binding"/>
    <property type="evidence" value="ECO:0007669"/>
    <property type="project" value="TreeGrafter"/>
</dbReference>
<dbReference type="Pfam" id="PF01475">
    <property type="entry name" value="FUR"/>
    <property type="match status" value="1"/>
</dbReference>
<evidence type="ECO:0000256" key="7">
    <source>
        <dbReference type="PIRSR" id="PIRSR602481-1"/>
    </source>
</evidence>
<dbReference type="InterPro" id="IPR043135">
    <property type="entry name" value="Fur_C"/>
</dbReference>
<evidence type="ECO:0000256" key="6">
    <source>
        <dbReference type="ARBA" id="ARBA00023163"/>
    </source>
</evidence>
<evidence type="ECO:0000256" key="3">
    <source>
        <dbReference type="ARBA" id="ARBA00022833"/>
    </source>
</evidence>
<dbReference type="Gene3D" id="3.30.1490.190">
    <property type="match status" value="1"/>
</dbReference>
<evidence type="ECO:0000313" key="9">
    <source>
        <dbReference type="EMBL" id="BAN02497.1"/>
    </source>
</evidence>
<dbReference type="GO" id="GO:1900376">
    <property type="term" value="P:regulation of secondary metabolite biosynthetic process"/>
    <property type="evidence" value="ECO:0007669"/>
    <property type="project" value="TreeGrafter"/>
</dbReference>
<dbReference type="GO" id="GO:0000976">
    <property type="term" value="F:transcription cis-regulatory region binding"/>
    <property type="evidence" value="ECO:0007669"/>
    <property type="project" value="TreeGrafter"/>
</dbReference>
<sequence>MGSTTELDRAVTQQLADHDLRYTSGRRAIVAGLHDADGPVTLPELLEASSDLAQSSAYRNLSLLEEAGVVRRLAHGGEYARYELSEALTEHHHHLICENCGSVADVVLDPAVERSLDEALRALESSEGFVAGHHTLDVYGRCANCT</sequence>
<dbReference type="GO" id="GO:0003700">
    <property type="term" value="F:DNA-binding transcription factor activity"/>
    <property type="evidence" value="ECO:0007669"/>
    <property type="project" value="InterPro"/>
</dbReference>
<feature type="binding site" evidence="7">
    <location>
        <position position="97"/>
    </location>
    <ligand>
        <name>Zn(2+)</name>
        <dbReference type="ChEBI" id="CHEBI:29105"/>
    </ligand>
</feature>
<dbReference type="RefSeq" id="WP_015441744.1">
    <property type="nucleotide sequence ID" value="NC_020520.1"/>
</dbReference>
<dbReference type="AlphaFoldDB" id="A0A6C7E6V8"/>
<dbReference type="InterPro" id="IPR036390">
    <property type="entry name" value="WH_DNA-bd_sf"/>
</dbReference>
<dbReference type="KEGG" id="aym:YM304_21830"/>
<feature type="binding site" evidence="8">
    <location>
        <position position="113"/>
    </location>
    <ligand>
        <name>Fe cation</name>
        <dbReference type="ChEBI" id="CHEBI:24875"/>
    </ligand>
</feature>
<feature type="binding site" evidence="7">
    <location>
        <position position="142"/>
    </location>
    <ligand>
        <name>Zn(2+)</name>
        <dbReference type="ChEBI" id="CHEBI:29105"/>
    </ligand>
</feature>
<keyword evidence="2" id="KW-0678">Repressor</keyword>